<feature type="region of interest" description="Disordered" evidence="4">
    <location>
        <begin position="127"/>
        <end position="152"/>
    </location>
</feature>
<comment type="caution">
    <text evidence="5">The sequence shown here is derived from an EMBL/GenBank/DDBJ whole genome shotgun (WGS) entry which is preliminary data.</text>
</comment>
<keyword evidence="3" id="KW-0687">Ribonucleoprotein</keyword>
<evidence type="ECO:0000256" key="2">
    <source>
        <dbReference type="ARBA" id="ARBA00022980"/>
    </source>
</evidence>
<name>A0A9Q3BYC2_9BASI</name>
<dbReference type="GO" id="GO:0022625">
    <property type="term" value="C:cytosolic large ribosomal subunit"/>
    <property type="evidence" value="ECO:0007669"/>
    <property type="project" value="InterPro"/>
</dbReference>
<dbReference type="FunFam" id="1.10.10.1410:FF:000002">
    <property type="entry name" value="60S acidic ribosomal protein P2"/>
    <property type="match status" value="1"/>
</dbReference>
<dbReference type="InterPro" id="IPR027534">
    <property type="entry name" value="Ribosomal_P1/P2"/>
</dbReference>
<dbReference type="PANTHER" id="PTHR21141:SF5">
    <property type="entry name" value="LARGE RIBOSOMAL SUBUNIT PROTEIN P2"/>
    <property type="match status" value="1"/>
</dbReference>
<reference evidence="5" key="1">
    <citation type="submission" date="2021-03" db="EMBL/GenBank/DDBJ databases">
        <title>Draft genome sequence of rust myrtle Austropuccinia psidii MF-1, a brazilian biotype.</title>
        <authorList>
            <person name="Quecine M.C."/>
            <person name="Pachon D.M.R."/>
            <person name="Bonatelli M.L."/>
            <person name="Correr F.H."/>
            <person name="Franceschini L.M."/>
            <person name="Leite T.F."/>
            <person name="Margarido G.R.A."/>
            <person name="Almeida C.A."/>
            <person name="Ferrarezi J.A."/>
            <person name="Labate C.A."/>
        </authorList>
    </citation>
    <scope>NUCLEOTIDE SEQUENCE</scope>
    <source>
        <strain evidence="5">MF-1</strain>
    </source>
</reference>
<dbReference type="EMBL" id="AVOT02003515">
    <property type="protein sequence ID" value="MBW0473737.1"/>
    <property type="molecule type" value="Genomic_DNA"/>
</dbReference>
<feature type="compositionally biased region" description="Low complexity" evidence="4">
    <location>
        <begin position="127"/>
        <end position="137"/>
    </location>
</feature>
<evidence type="ECO:0000256" key="4">
    <source>
        <dbReference type="SAM" id="MobiDB-lite"/>
    </source>
</evidence>
<dbReference type="AlphaFoldDB" id="A0A9Q3BYC2"/>
<dbReference type="Proteomes" id="UP000765509">
    <property type="component" value="Unassembled WGS sequence"/>
</dbReference>
<feature type="compositionally biased region" description="Basic and acidic residues" evidence="4">
    <location>
        <begin position="138"/>
        <end position="148"/>
    </location>
</feature>
<evidence type="ECO:0000256" key="3">
    <source>
        <dbReference type="ARBA" id="ARBA00023274"/>
    </source>
</evidence>
<accession>A0A9Q3BYC2</accession>
<organism evidence="5 6">
    <name type="scientific">Austropuccinia psidii MF-1</name>
    <dbReference type="NCBI Taxonomy" id="1389203"/>
    <lineage>
        <taxon>Eukaryota</taxon>
        <taxon>Fungi</taxon>
        <taxon>Dikarya</taxon>
        <taxon>Basidiomycota</taxon>
        <taxon>Pucciniomycotina</taxon>
        <taxon>Pucciniomycetes</taxon>
        <taxon>Pucciniales</taxon>
        <taxon>Sphaerophragmiaceae</taxon>
        <taxon>Austropuccinia</taxon>
    </lineage>
</organism>
<comment type="similarity">
    <text evidence="1">Belongs to the eukaryotic ribosomal protein P1/P2 family.</text>
</comment>
<keyword evidence="6" id="KW-1185">Reference proteome</keyword>
<gene>
    <name evidence="5" type="ORF">O181_013452</name>
</gene>
<dbReference type="PANTHER" id="PTHR21141">
    <property type="entry name" value="60S ACIDIC RIBOSOMAL PROTEIN FAMILY MEMBER"/>
    <property type="match status" value="1"/>
</dbReference>
<evidence type="ECO:0000256" key="1">
    <source>
        <dbReference type="ARBA" id="ARBA00005436"/>
    </source>
</evidence>
<dbReference type="Pfam" id="PF00428">
    <property type="entry name" value="Ribosomal_60s"/>
    <property type="match status" value="1"/>
</dbReference>
<dbReference type="CDD" id="cd05833">
    <property type="entry name" value="Ribosomal_P2"/>
    <property type="match status" value="1"/>
</dbReference>
<evidence type="ECO:0000313" key="5">
    <source>
        <dbReference type="EMBL" id="MBW0473737.1"/>
    </source>
</evidence>
<dbReference type="GO" id="GO:0002182">
    <property type="term" value="P:cytoplasmic translational elongation"/>
    <property type="evidence" value="ECO:0007669"/>
    <property type="project" value="InterPro"/>
</dbReference>
<dbReference type="OrthoDB" id="1227494at2759"/>
<dbReference type="Gene3D" id="1.10.10.1410">
    <property type="match status" value="1"/>
</dbReference>
<keyword evidence="2" id="KW-0689">Ribosomal protein</keyword>
<proteinExistence type="inferred from homology"/>
<dbReference type="HAMAP" id="MF_01478">
    <property type="entry name" value="Ribosomal_L12_arch"/>
    <property type="match status" value="1"/>
</dbReference>
<dbReference type="InterPro" id="IPR038716">
    <property type="entry name" value="P1/P2_N_sf"/>
</dbReference>
<dbReference type="InterPro" id="IPR044076">
    <property type="entry name" value="Ribosomal_P2"/>
</dbReference>
<sequence length="253" mass="26467">MRAARNLTRLARAAAAAGVSPCPPPSVASEFLGGHPSALPGKLSKHPSATFLDHLAAYLLLTQGGNQTPSAEDVKQLLGSVGIDADEERLAKLISELEGKSLADLIAEGSTKLASVPSGGGGGAAAAPAAGGAAAAEAPKEEAKKEEAKEESDDDMGFGLFDLAELKQFSAVDALIRLLHFCENVPLEDLQFCAFPATPYYGTTFFCLVRLVNFQQKLITSSEYKVYGDDCKLLFVGLRACAIISVNPFCSGF</sequence>
<evidence type="ECO:0000313" key="6">
    <source>
        <dbReference type="Proteomes" id="UP000765509"/>
    </source>
</evidence>
<evidence type="ECO:0008006" key="7">
    <source>
        <dbReference type="Google" id="ProtNLM"/>
    </source>
</evidence>
<protein>
    <recommendedName>
        <fullName evidence="7">60S acidic ribosomal protein P2</fullName>
    </recommendedName>
</protein>
<dbReference type="GO" id="GO:0003735">
    <property type="term" value="F:structural constituent of ribosome"/>
    <property type="evidence" value="ECO:0007669"/>
    <property type="project" value="InterPro"/>
</dbReference>